<sequence length="231" mass="25993">MIFKGIRLSDISKTSITLILLGFIVIGVSFNFFFELGEDVLEDEKFAIDSATTDFINSISYPWLIKAMGWITEAGSVMFLTVASIILAVYLFFFSSFSRWVTVFFAINMGGISALTKLLKISYARKRPSVLEQYDGTGFSFPSGHTTGSIVFYGFIIYLVTVSHLDKRLKWTLNIFIALFASCIGISRLFLGVHFITDVMAGISFGLSWLLICIMALEITLWNQRRRQAKS</sequence>
<name>A0A0A5HIW3_9BACI</name>
<feature type="transmembrane region" description="Helical" evidence="1">
    <location>
        <begin position="173"/>
        <end position="196"/>
    </location>
</feature>
<dbReference type="eggNOG" id="COG0671">
    <property type="taxonomic scope" value="Bacteria"/>
</dbReference>
<dbReference type="EMBL" id="AVPF01000098">
    <property type="protein sequence ID" value="KGX83562.1"/>
    <property type="molecule type" value="Genomic_DNA"/>
</dbReference>
<evidence type="ECO:0000256" key="1">
    <source>
        <dbReference type="SAM" id="Phobius"/>
    </source>
</evidence>
<dbReference type="STRING" id="1385511.GCA_000425225_00466"/>
<organism evidence="3 4">
    <name type="scientific">Pontibacillus marinus BH030004 = DSM 16465</name>
    <dbReference type="NCBI Taxonomy" id="1385511"/>
    <lineage>
        <taxon>Bacteria</taxon>
        <taxon>Bacillati</taxon>
        <taxon>Bacillota</taxon>
        <taxon>Bacilli</taxon>
        <taxon>Bacillales</taxon>
        <taxon>Bacillaceae</taxon>
        <taxon>Pontibacillus</taxon>
    </lineage>
</organism>
<dbReference type="Gene3D" id="1.20.144.10">
    <property type="entry name" value="Phosphatidic acid phosphatase type 2/haloperoxidase"/>
    <property type="match status" value="2"/>
</dbReference>
<comment type="caution">
    <text evidence="3">The sequence shown here is derived from an EMBL/GenBank/DDBJ whole genome shotgun (WGS) entry which is preliminary data.</text>
</comment>
<accession>A0A0A5HIW3</accession>
<evidence type="ECO:0000313" key="4">
    <source>
        <dbReference type="Proteomes" id="UP000030403"/>
    </source>
</evidence>
<feature type="transmembrane region" description="Helical" evidence="1">
    <location>
        <begin position="70"/>
        <end position="93"/>
    </location>
</feature>
<dbReference type="CDD" id="cd03392">
    <property type="entry name" value="PAP2_like_2"/>
    <property type="match status" value="1"/>
</dbReference>
<dbReference type="OrthoDB" id="9789113at2"/>
<gene>
    <name evidence="3" type="ORF">N783_02700</name>
</gene>
<keyword evidence="4" id="KW-1185">Reference proteome</keyword>
<feature type="transmembrane region" description="Helical" evidence="1">
    <location>
        <begin position="139"/>
        <end position="161"/>
    </location>
</feature>
<protein>
    <recommendedName>
        <fullName evidence="2">Phosphatidic acid phosphatase type 2/haloperoxidase domain-containing protein</fullName>
    </recommendedName>
</protein>
<feature type="transmembrane region" description="Helical" evidence="1">
    <location>
        <begin position="16"/>
        <end position="34"/>
    </location>
</feature>
<keyword evidence="1" id="KW-0812">Transmembrane</keyword>
<dbReference type="SUPFAM" id="SSF48317">
    <property type="entry name" value="Acid phosphatase/Vanadium-dependent haloperoxidase"/>
    <property type="match status" value="1"/>
</dbReference>
<dbReference type="RefSeq" id="WP_027447942.1">
    <property type="nucleotide sequence ID" value="NZ_AVPF01000098.1"/>
</dbReference>
<dbReference type="Proteomes" id="UP000030403">
    <property type="component" value="Unassembled WGS sequence"/>
</dbReference>
<feature type="transmembrane region" description="Helical" evidence="1">
    <location>
        <begin position="100"/>
        <end position="119"/>
    </location>
</feature>
<dbReference type="AlphaFoldDB" id="A0A0A5HIW3"/>
<keyword evidence="1" id="KW-0472">Membrane</keyword>
<reference evidence="3 4" key="1">
    <citation type="submission" date="2013-08" db="EMBL/GenBank/DDBJ databases">
        <authorList>
            <person name="Huang J."/>
            <person name="Wang G."/>
        </authorList>
    </citation>
    <scope>NUCLEOTIDE SEQUENCE [LARGE SCALE GENOMIC DNA]</scope>
    <source>
        <strain evidence="3 4">BH030004</strain>
    </source>
</reference>
<evidence type="ECO:0000313" key="3">
    <source>
        <dbReference type="EMBL" id="KGX83562.1"/>
    </source>
</evidence>
<dbReference type="Pfam" id="PF01569">
    <property type="entry name" value="PAP2"/>
    <property type="match status" value="1"/>
</dbReference>
<dbReference type="InterPro" id="IPR036938">
    <property type="entry name" value="PAP2/HPO_sf"/>
</dbReference>
<dbReference type="SMART" id="SM00014">
    <property type="entry name" value="acidPPc"/>
    <property type="match status" value="1"/>
</dbReference>
<dbReference type="PANTHER" id="PTHR14969:SF13">
    <property type="entry name" value="AT30094P"/>
    <property type="match status" value="1"/>
</dbReference>
<keyword evidence="1" id="KW-1133">Transmembrane helix</keyword>
<feature type="transmembrane region" description="Helical" evidence="1">
    <location>
        <begin position="202"/>
        <end position="222"/>
    </location>
</feature>
<dbReference type="PANTHER" id="PTHR14969">
    <property type="entry name" value="SPHINGOSINE-1-PHOSPHATE PHOSPHOHYDROLASE"/>
    <property type="match status" value="1"/>
</dbReference>
<dbReference type="InterPro" id="IPR000326">
    <property type="entry name" value="PAP2/HPO"/>
</dbReference>
<proteinExistence type="predicted"/>
<evidence type="ECO:0000259" key="2">
    <source>
        <dbReference type="SMART" id="SM00014"/>
    </source>
</evidence>
<feature type="domain" description="Phosphatidic acid phosphatase type 2/haloperoxidase" evidence="2">
    <location>
        <begin position="102"/>
        <end position="214"/>
    </location>
</feature>